<proteinExistence type="predicted"/>
<feature type="domain" description="Peptidase C51" evidence="2">
    <location>
        <begin position="52"/>
        <end position="186"/>
    </location>
</feature>
<dbReference type="InterPro" id="IPR028994">
    <property type="entry name" value="Integrin_alpha_N"/>
</dbReference>
<dbReference type="Gene3D" id="2.130.10.130">
    <property type="entry name" value="Integrin alpha, N-terminal"/>
    <property type="match status" value="1"/>
</dbReference>
<dbReference type="PANTHER" id="PTHR44103">
    <property type="entry name" value="PROPROTEIN CONVERTASE P"/>
    <property type="match status" value="1"/>
</dbReference>
<protein>
    <recommendedName>
        <fullName evidence="2">Peptidase C51 domain-containing protein</fullName>
    </recommendedName>
</protein>
<dbReference type="SUPFAM" id="SSF69318">
    <property type="entry name" value="Integrin alpha N-terminal domain"/>
    <property type="match status" value="1"/>
</dbReference>
<dbReference type="PANTHER" id="PTHR44103:SF1">
    <property type="entry name" value="PROPROTEIN CONVERTASE P"/>
    <property type="match status" value="1"/>
</dbReference>
<evidence type="ECO:0000313" key="3">
    <source>
        <dbReference type="EMBL" id="MBE1489269.1"/>
    </source>
</evidence>
<dbReference type="Gene3D" id="3.90.1720.10">
    <property type="entry name" value="endopeptidase domain like (from Nostoc punctiforme)"/>
    <property type="match status" value="1"/>
</dbReference>
<keyword evidence="4" id="KW-1185">Reference proteome</keyword>
<evidence type="ECO:0000256" key="1">
    <source>
        <dbReference type="ARBA" id="ARBA00022729"/>
    </source>
</evidence>
<sequence length="440" mass="45572">MSHVVTTPSGRQTAHRSFAVLLALLATITVSLVVLPAAPAAAATRAGIVAVARAEVGVAEPTGCDKYDIDCSATPWCAYFAAWVWRRAGVSPVFTTGVARGVGQWGVERGLFTYRSSGTRPSPGDIVVYGPPGNFTGGHVGIVESVASNGYLTTIEGNYDNKVTRRTNLNPATATGSGHSISGYVRPPNVSNAQRELNGDRHSDLVGVTVADQSLLRYDGRGNGTFGASVRLGAGWSSTRMITVGDVNGDGSGDLLTVRSDGSLYWYRGSGGGFAVGAKIWSGGWGNFRLITSADVNRDGRTDLLALNNNHSLYLYRGQADGTVASAGVVATGLSATRLMSATDVNGDGASDLLMVNNDGNLYIRLGTATGSFAAGVSIGVSWGAMRLITATDYTGDGRGDLLAARTDGTLHLYTGTANGRVNSAVQVGNGWNGIRIIGT</sequence>
<gene>
    <name evidence="3" type="ORF">H4W31_004907</name>
</gene>
<accession>A0A927R7B6</accession>
<dbReference type="PROSITE" id="PS50911">
    <property type="entry name" value="CHAP"/>
    <property type="match status" value="1"/>
</dbReference>
<dbReference type="Pfam" id="PF13517">
    <property type="entry name" value="FG-GAP_3"/>
    <property type="match status" value="2"/>
</dbReference>
<evidence type="ECO:0000259" key="2">
    <source>
        <dbReference type="PROSITE" id="PS50911"/>
    </source>
</evidence>
<name>A0A927R7B6_9ACTN</name>
<reference evidence="3" key="1">
    <citation type="submission" date="2020-10" db="EMBL/GenBank/DDBJ databases">
        <title>Sequencing the genomes of 1000 actinobacteria strains.</title>
        <authorList>
            <person name="Klenk H.-P."/>
        </authorList>
    </citation>
    <scope>NUCLEOTIDE SEQUENCE</scope>
    <source>
        <strain evidence="3">DSM 46832</strain>
    </source>
</reference>
<evidence type="ECO:0000313" key="4">
    <source>
        <dbReference type="Proteomes" id="UP000649753"/>
    </source>
</evidence>
<dbReference type="EMBL" id="JADBEB010000001">
    <property type="protein sequence ID" value="MBE1489269.1"/>
    <property type="molecule type" value="Genomic_DNA"/>
</dbReference>
<dbReference type="Proteomes" id="UP000649753">
    <property type="component" value="Unassembled WGS sequence"/>
</dbReference>
<comment type="caution">
    <text evidence="3">The sequence shown here is derived from an EMBL/GenBank/DDBJ whole genome shotgun (WGS) entry which is preliminary data.</text>
</comment>
<organism evidence="3 4">
    <name type="scientific">Plantactinospora soyae</name>
    <dbReference type="NCBI Taxonomy" id="1544732"/>
    <lineage>
        <taxon>Bacteria</taxon>
        <taxon>Bacillati</taxon>
        <taxon>Actinomycetota</taxon>
        <taxon>Actinomycetes</taxon>
        <taxon>Micromonosporales</taxon>
        <taxon>Micromonosporaceae</taxon>
        <taxon>Plantactinospora</taxon>
    </lineage>
</organism>
<dbReference type="InterPro" id="IPR013517">
    <property type="entry name" value="FG-GAP"/>
</dbReference>
<dbReference type="Pfam" id="PF05257">
    <property type="entry name" value="CHAP"/>
    <property type="match status" value="1"/>
</dbReference>
<keyword evidence="1" id="KW-0732">Signal</keyword>
<dbReference type="InterPro" id="IPR007921">
    <property type="entry name" value="CHAP_dom"/>
</dbReference>
<dbReference type="RefSeq" id="WP_192768765.1">
    <property type="nucleotide sequence ID" value="NZ_JADBEB010000001.1"/>
</dbReference>
<dbReference type="AlphaFoldDB" id="A0A927R7B6"/>
<dbReference type="InterPro" id="IPR038765">
    <property type="entry name" value="Papain-like_cys_pep_sf"/>
</dbReference>
<dbReference type="SUPFAM" id="SSF54001">
    <property type="entry name" value="Cysteine proteinases"/>
    <property type="match status" value="1"/>
</dbReference>